<proteinExistence type="inferred from homology"/>
<evidence type="ECO:0000256" key="15">
    <source>
        <dbReference type="ARBA" id="ARBA00023328"/>
    </source>
</evidence>
<comment type="pathway">
    <text evidence="4">Protein modification; protein ubiquitination.</text>
</comment>
<evidence type="ECO:0000256" key="9">
    <source>
        <dbReference type="ARBA" id="ARBA00022618"/>
    </source>
</evidence>
<sequence>MPPASTDVDSCTLNDKELQQGSPASSQETHIRHFKYSHPGCPSGPLMPITQYKFENWGWTLSMAKLNEAIVRVLGKHGRLAHVNRAVAKQRSGCLSVVKGFCVVKGFSVVVTPAQFNDNKGTLANRVRGRAINVVTQQINNYWQIYCSHVMSLPESFLNRVFMTVPCSFTLSHSLTINPAETKCSTSRIFLVLLCGRGQRQLGDRLWVQCFRAHPSKESPTALTDFYASLYSATKSSTLKQVKRDQQMSRLEKLASLVEELEADEWRYKPIEQLLGFTPS</sequence>
<name>A0A7J5YVT8_DISMA</name>
<evidence type="ECO:0000256" key="3">
    <source>
        <dbReference type="ARBA" id="ARBA00004629"/>
    </source>
</evidence>
<reference evidence="19 20" key="1">
    <citation type="submission" date="2020-03" db="EMBL/GenBank/DDBJ databases">
        <title>Dissostichus mawsoni Genome sequencing and assembly.</title>
        <authorList>
            <person name="Park H."/>
        </authorList>
    </citation>
    <scope>NUCLEOTIDE SEQUENCE [LARGE SCALE GENOMIC DNA]</scope>
    <source>
        <strain evidence="19">DM0001</strain>
        <tissue evidence="19">Muscle</tissue>
    </source>
</reference>
<evidence type="ECO:0000256" key="14">
    <source>
        <dbReference type="ARBA" id="ARBA00023306"/>
    </source>
</evidence>
<evidence type="ECO:0000256" key="6">
    <source>
        <dbReference type="ARBA" id="ARBA00013930"/>
    </source>
</evidence>
<evidence type="ECO:0000256" key="16">
    <source>
        <dbReference type="ARBA" id="ARBA00031333"/>
    </source>
</evidence>
<keyword evidence="15" id="KW-0137">Centromere</keyword>
<dbReference type="UniPathway" id="UPA00143"/>
<dbReference type="GO" id="GO:0016567">
    <property type="term" value="P:protein ubiquitination"/>
    <property type="evidence" value="ECO:0007669"/>
    <property type="project" value="UniProtKB-UniPathway"/>
</dbReference>
<evidence type="ECO:0000256" key="4">
    <source>
        <dbReference type="ARBA" id="ARBA00004906"/>
    </source>
</evidence>
<dbReference type="GO" id="GO:0000776">
    <property type="term" value="C:kinetochore"/>
    <property type="evidence" value="ECO:0007669"/>
    <property type="project" value="UniProtKB-KW"/>
</dbReference>
<evidence type="ECO:0000256" key="5">
    <source>
        <dbReference type="ARBA" id="ARBA00007252"/>
    </source>
</evidence>
<gene>
    <name evidence="19" type="ORF">F7725_014400</name>
</gene>
<evidence type="ECO:0000256" key="12">
    <source>
        <dbReference type="ARBA" id="ARBA00022838"/>
    </source>
</evidence>
<keyword evidence="20" id="KW-1185">Reference proteome</keyword>
<evidence type="ECO:0000256" key="1">
    <source>
        <dbReference type="ARBA" id="ARBA00004123"/>
    </source>
</evidence>
<evidence type="ECO:0000256" key="7">
    <source>
        <dbReference type="ARBA" id="ARBA00022454"/>
    </source>
</evidence>
<comment type="function">
    <text evidence="17">Component of the anaphase promoting complex/cyclosome (APC/C), a cell cycle-regulated E3 ubiquitin ligase that controls progression through mitosis and the G1 phase of the cell cycle. The APC/C complex acts by mediating ubiquitination and subsequent degradation of target proteins: it mainly mediates the formation of 'Lys-11'-linked polyubiquitin chains and, to a lower extent, the formation of 'Lys-48'- and 'Lys-63'-linked polyubiquitin chains. The APC/C complex catalyzes assembly of branched 'Lys-11'-/'Lys-48'-linked branched ubiquitin chains on target proteins.</text>
</comment>
<evidence type="ECO:0000256" key="10">
    <source>
        <dbReference type="ARBA" id="ARBA00022776"/>
    </source>
</evidence>
<evidence type="ECO:0000256" key="11">
    <source>
        <dbReference type="ARBA" id="ARBA00022786"/>
    </source>
</evidence>
<dbReference type="GO" id="GO:0005829">
    <property type="term" value="C:cytosol"/>
    <property type="evidence" value="ECO:0007669"/>
    <property type="project" value="TreeGrafter"/>
</dbReference>
<keyword evidence="11" id="KW-0833">Ubl conjugation pathway</keyword>
<comment type="subcellular location">
    <subcellularLocation>
        <location evidence="3">Chromosome</location>
        <location evidence="3">Centromere</location>
        <location evidence="3">Kinetochore</location>
    </subcellularLocation>
    <subcellularLocation>
        <location evidence="2">Cytoplasm</location>
    </subcellularLocation>
    <subcellularLocation>
        <location evidence="1">Nucleus</location>
    </subcellularLocation>
</comment>
<evidence type="ECO:0000313" key="20">
    <source>
        <dbReference type="Proteomes" id="UP000518266"/>
    </source>
</evidence>
<evidence type="ECO:0000256" key="18">
    <source>
        <dbReference type="SAM" id="MobiDB-lite"/>
    </source>
</evidence>
<dbReference type="GO" id="GO:0005680">
    <property type="term" value="C:anaphase-promoting complex"/>
    <property type="evidence" value="ECO:0007669"/>
    <property type="project" value="InterPro"/>
</dbReference>
<evidence type="ECO:0000256" key="17">
    <source>
        <dbReference type="ARBA" id="ARBA00045696"/>
    </source>
</evidence>
<keyword evidence="9" id="KW-0132">Cell division</keyword>
<dbReference type="Pfam" id="PF17256">
    <property type="entry name" value="ANAPC16"/>
    <property type="match status" value="1"/>
</dbReference>
<evidence type="ECO:0000256" key="8">
    <source>
        <dbReference type="ARBA" id="ARBA00022490"/>
    </source>
</evidence>
<dbReference type="OrthoDB" id="6374621at2759"/>
<comment type="similarity">
    <text evidence="5">Belongs to the APC16 family.</text>
</comment>
<dbReference type="InterPro" id="IPR029641">
    <property type="entry name" value="APC16"/>
</dbReference>
<dbReference type="PANTHER" id="PTHR31564">
    <property type="entry name" value="ANAPHASE-PROMOTING COMPLEX SUBUNIT 16"/>
    <property type="match status" value="1"/>
</dbReference>
<dbReference type="PANTHER" id="PTHR31564:SF0">
    <property type="entry name" value="ANAPHASE-PROMOTING COMPLEX SUBUNIT 16"/>
    <property type="match status" value="1"/>
</dbReference>
<evidence type="ECO:0000256" key="13">
    <source>
        <dbReference type="ARBA" id="ARBA00023242"/>
    </source>
</evidence>
<feature type="region of interest" description="Disordered" evidence="18">
    <location>
        <begin position="1"/>
        <end position="28"/>
    </location>
</feature>
<keyword evidence="8" id="KW-0963">Cytoplasm</keyword>
<keyword evidence="7" id="KW-0158">Chromosome</keyword>
<keyword evidence="13" id="KW-0539">Nucleus</keyword>
<evidence type="ECO:0000256" key="2">
    <source>
        <dbReference type="ARBA" id="ARBA00004496"/>
    </source>
</evidence>
<organism evidence="19 20">
    <name type="scientific">Dissostichus mawsoni</name>
    <name type="common">Antarctic cod</name>
    <dbReference type="NCBI Taxonomy" id="36200"/>
    <lineage>
        <taxon>Eukaryota</taxon>
        <taxon>Metazoa</taxon>
        <taxon>Chordata</taxon>
        <taxon>Craniata</taxon>
        <taxon>Vertebrata</taxon>
        <taxon>Euteleostomi</taxon>
        <taxon>Actinopterygii</taxon>
        <taxon>Neopterygii</taxon>
        <taxon>Teleostei</taxon>
        <taxon>Neoteleostei</taxon>
        <taxon>Acanthomorphata</taxon>
        <taxon>Eupercaria</taxon>
        <taxon>Perciformes</taxon>
        <taxon>Notothenioidei</taxon>
        <taxon>Nototheniidae</taxon>
        <taxon>Dissostichus</taxon>
    </lineage>
</organism>
<keyword evidence="14" id="KW-0131">Cell cycle</keyword>
<evidence type="ECO:0000313" key="19">
    <source>
        <dbReference type="EMBL" id="KAF3853712.1"/>
    </source>
</evidence>
<dbReference type="EMBL" id="JAAKFY010000008">
    <property type="protein sequence ID" value="KAF3853712.1"/>
    <property type="molecule type" value="Genomic_DNA"/>
</dbReference>
<protein>
    <recommendedName>
        <fullName evidence="6">Anaphase-promoting complex subunit 16</fullName>
    </recommendedName>
    <alternativeName>
        <fullName evidence="16">Cyclosome subunit 16</fullName>
    </alternativeName>
</protein>
<accession>A0A7J5YVT8</accession>
<keyword evidence="10" id="KW-0498">Mitosis</keyword>
<dbReference type="AlphaFoldDB" id="A0A7J5YVT8"/>
<dbReference type="GO" id="GO:0051301">
    <property type="term" value="P:cell division"/>
    <property type="evidence" value="ECO:0007669"/>
    <property type="project" value="UniProtKB-KW"/>
</dbReference>
<feature type="compositionally biased region" description="Polar residues" evidence="18">
    <location>
        <begin position="7"/>
        <end position="28"/>
    </location>
</feature>
<keyword evidence="12" id="KW-0995">Kinetochore</keyword>
<comment type="caution">
    <text evidence="19">The sequence shown here is derived from an EMBL/GenBank/DDBJ whole genome shotgun (WGS) entry which is preliminary data.</text>
</comment>
<dbReference type="Proteomes" id="UP000518266">
    <property type="component" value="Unassembled WGS sequence"/>
</dbReference>